<accession>A0ABW6M002</accession>
<dbReference type="InterPro" id="IPR035919">
    <property type="entry name" value="EAL_sf"/>
</dbReference>
<dbReference type="InterPro" id="IPR000160">
    <property type="entry name" value="GGDEF_dom"/>
</dbReference>
<dbReference type="Pfam" id="PF00990">
    <property type="entry name" value="GGDEF"/>
    <property type="match status" value="1"/>
</dbReference>
<dbReference type="SUPFAM" id="SSF141868">
    <property type="entry name" value="EAL domain-like"/>
    <property type="match status" value="1"/>
</dbReference>
<dbReference type="NCBIfam" id="TIGR00254">
    <property type="entry name" value="GGDEF"/>
    <property type="match status" value="1"/>
</dbReference>
<evidence type="ECO:0000259" key="2">
    <source>
        <dbReference type="PROSITE" id="PS50887"/>
    </source>
</evidence>
<dbReference type="Gene3D" id="3.20.20.450">
    <property type="entry name" value="EAL domain"/>
    <property type="match status" value="1"/>
</dbReference>
<comment type="caution">
    <text evidence="3">The sequence shown here is derived from an EMBL/GenBank/DDBJ whole genome shotgun (WGS) entry which is preliminary data.</text>
</comment>
<dbReference type="InterPro" id="IPR046342">
    <property type="entry name" value="CBS_dom_sf"/>
</dbReference>
<dbReference type="EMBL" id="JBIAHM010000004">
    <property type="protein sequence ID" value="MFE9599469.1"/>
    <property type="molecule type" value="Genomic_DNA"/>
</dbReference>
<feature type="domain" description="GGDEF" evidence="2">
    <location>
        <begin position="397"/>
        <end position="522"/>
    </location>
</feature>
<evidence type="ECO:0000313" key="4">
    <source>
        <dbReference type="Proteomes" id="UP001601303"/>
    </source>
</evidence>
<feature type="domain" description="EAL" evidence="1">
    <location>
        <begin position="1"/>
        <end position="224"/>
    </location>
</feature>
<dbReference type="SMART" id="SM00052">
    <property type="entry name" value="EAL"/>
    <property type="match status" value="1"/>
</dbReference>
<dbReference type="CDD" id="cd01949">
    <property type="entry name" value="GGDEF"/>
    <property type="match status" value="1"/>
</dbReference>
<organism evidence="3 4">
    <name type="scientific">Streptomyces hokutonensis</name>
    <dbReference type="NCBI Taxonomy" id="1306990"/>
    <lineage>
        <taxon>Bacteria</taxon>
        <taxon>Bacillati</taxon>
        <taxon>Actinomycetota</taxon>
        <taxon>Actinomycetes</taxon>
        <taxon>Kitasatosporales</taxon>
        <taxon>Streptomycetaceae</taxon>
        <taxon>Streptomyces</taxon>
    </lineage>
</organism>
<sequence length="550" mass="57663">MRSWTDTLRFAFQPVVNLTTGGIAGLEVLVRPETGDILAEARRDPELDGKLAVLAVRAAARKETLLPLHINVFAGTLADLGGLTALHSAVREAGRLPWEVTVDIVPPFTHVPRRALLEAVSALRGQGFRISADGVGDGDVPLRLLTDLAPDLVKLDASLLERPAAVRAMRTLCEELGALLSVEGVETEAQCAQARAAGAQLAQGELFAPPTRIPAADVYVPPRAPGLAMTPPSGPWVREFVRPAALLPDTASAGQVRALLTGSPDVSGVVLVDRDGVPLRSVHRSRFLLSMSGRYGHALYADRPAAKLGDVPRTVGVDATAWEVLDVVAVGDADRTSDDVAVVDRYRRCVGVVRLADLVRALAETRVEEAAGLNPLTRLPGSDAITGEVDRRIADGRTFALSWLDVDHFKQVNDGAGFAAGDELIRSVGRALQLTASGHTRVGHIGGDDFLVLTDPEGLEQLAAAVLEVPWAAGGRAVTLSLATVLCVPGSAADHRQAAASLAPLKQAAKALDGTSWVLGRAGLDGYEILCGAPTAPVRASRTAAGPHGH</sequence>
<dbReference type="InterPro" id="IPR050706">
    <property type="entry name" value="Cyclic-di-GMP_PDE-like"/>
</dbReference>
<dbReference type="PANTHER" id="PTHR33121:SF70">
    <property type="entry name" value="SIGNALING PROTEIN YKOW"/>
    <property type="match status" value="1"/>
</dbReference>
<dbReference type="PROSITE" id="PS50883">
    <property type="entry name" value="EAL"/>
    <property type="match status" value="1"/>
</dbReference>
<dbReference type="InterPro" id="IPR029787">
    <property type="entry name" value="Nucleotide_cyclase"/>
</dbReference>
<dbReference type="InterPro" id="IPR001633">
    <property type="entry name" value="EAL_dom"/>
</dbReference>
<dbReference type="SMART" id="SM00267">
    <property type="entry name" value="GGDEF"/>
    <property type="match status" value="1"/>
</dbReference>
<gene>
    <name evidence="3" type="ORF">ACFYNQ_12915</name>
</gene>
<protein>
    <submittedName>
        <fullName evidence="3">EAL domain-containing protein</fullName>
    </submittedName>
</protein>
<dbReference type="SUPFAM" id="SSF54631">
    <property type="entry name" value="CBS-domain pair"/>
    <property type="match status" value="1"/>
</dbReference>
<keyword evidence="4" id="KW-1185">Reference proteome</keyword>
<reference evidence="3 4" key="1">
    <citation type="submission" date="2024-10" db="EMBL/GenBank/DDBJ databases">
        <title>The Natural Products Discovery Center: Release of the First 8490 Sequenced Strains for Exploring Actinobacteria Biosynthetic Diversity.</title>
        <authorList>
            <person name="Kalkreuter E."/>
            <person name="Kautsar S.A."/>
            <person name="Yang D."/>
            <person name="Bader C.D."/>
            <person name="Teijaro C.N."/>
            <person name="Fluegel L."/>
            <person name="Davis C.M."/>
            <person name="Simpson J.R."/>
            <person name="Lauterbach L."/>
            <person name="Steele A.D."/>
            <person name="Gui C."/>
            <person name="Meng S."/>
            <person name="Li G."/>
            <person name="Viehrig K."/>
            <person name="Ye F."/>
            <person name="Su P."/>
            <person name="Kiefer A.F."/>
            <person name="Nichols A."/>
            <person name="Cepeda A.J."/>
            <person name="Yan W."/>
            <person name="Fan B."/>
            <person name="Jiang Y."/>
            <person name="Adhikari A."/>
            <person name="Zheng C.-J."/>
            <person name="Schuster L."/>
            <person name="Cowan T.M."/>
            <person name="Smanski M.J."/>
            <person name="Chevrette M.G."/>
            <person name="De Carvalho L.P.S."/>
            <person name="Shen B."/>
        </authorList>
    </citation>
    <scope>NUCLEOTIDE SEQUENCE [LARGE SCALE GENOMIC DNA]</scope>
    <source>
        <strain evidence="3 4">NPDC006488</strain>
    </source>
</reference>
<dbReference type="InterPro" id="IPR043128">
    <property type="entry name" value="Rev_trsase/Diguanyl_cyclase"/>
</dbReference>
<evidence type="ECO:0000259" key="1">
    <source>
        <dbReference type="PROSITE" id="PS50883"/>
    </source>
</evidence>
<dbReference type="CDD" id="cd01948">
    <property type="entry name" value="EAL"/>
    <property type="match status" value="1"/>
</dbReference>
<dbReference type="Gene3D" id="3.30.70.270">
    <property type="match status" value="1"/>
</dbReference>
<dbReference type="Pfam" id="PF00563">
    <property type="entry name" value="EAL"/>
    <property type="match status" value="1"/>
</dbReference>
<name>A0ABW6M002_9ACTN</name>
<dbReference type="RefSeq" id="WP_388105437.1">
    <property type="nucleotide sequence ID" value="NZ_JBIAHM010000004.1"/>
</dbReference>
<dbReference type="PROSITE" id="PS50887">
    <property type="entry name" value="GGDEF"/>
    <property type="match status" value="1"/>
</dbReference>
<dbReference type="PANTHER" id="PTHR33121">
    <property type="entry name" value="CYCLIC DI-GMP PHOSPHODIESTERASE PDEF"/>
    <property type="match status" value="1"/>
</dbReference>
<dbReference type="Proteomes" id="UP001601303">
    <property type="component" value="Unassembled WGS sequence"/>
</dbReference>
<evidence type="ECO:0000313" key="3">
    <source>
        <dbReference type="EMBL" id="MFE9599469.1"/>
    </source>
</evidence>
<proteinExistence type="predicted"/>
<dbReference type="SUPFAM" id="SSF55073">
    <property type="entry name" value="Nucleotide cyclase"/>
    <property type="match status" value="1"/>
</dbReference>